<reference evidence="6 7" key="1">
    <citation type="journal article" date="2012" name="PLoS Pathog.">
        <title>Diverse lifestyles and strategies of plant pathogenesis encoded in the genomes of eighteen Dothideomycetes fungi.</title>
        <authorList>
            <person name="Ohm R.A."/>
            <person name="Feau N."/>
            <person name="Henrissat B."/>
            <person name="Schoch C.L."/>
            <person name="Horwitz B.A."/>
            <person name="Barry K.W."/>
            <person name="Condon B.J."/>
            <person name="Copeland A.C."/>
            <person name="Dhillon B."/>
            <person name="Glaser F."/>
            <person name="Hesse C.N."/>
            <person name="Kosti I."/>
            <person name="LaButti K."/>
            <person name="Lindquist E.A."/>
            <person name="Lucas S."/>
            <person name="Salamov A.A."/>
            <person name="Bradshaw R.E."/>
            <person name="Ciuffetti L."/>
            <person name="Hamelin R.C."/>
            <person name="Kema G.H.J."/>
            <person name="Lawrence C."/>
            <person name="Scott J.A."/>
            <person name="Spatafora J.W."/>
            <person name="Turgeon B.G."/>
            <person name="de Wit P.J.G.M."/>
            <person name="Zhong S."/>
            <person name="Goodwin S.B."/>
            <person name="Grigoriev I.V."/>
        </authorList>
    </citation>
    <scope>NUCLEOTIDE SEQUENCE [LARGE SCALE GENOMIC DNA]</scope>
    <source>
        <strain evidence="7">28A</strain>
    </source>
</reference>
<dbReference type="EMBL" id="KB908833">
    <property type="protein sequence ID" value="EOA83629.1"/>
    <property type="molecule type" value="Genomic_DNA"/>
</dbReference>
<dbReference type="GO" id="GO:0004602">
    <property type="term" value="F:glutathione peroxidase activity"/>
    <property type="evidence" value="ECO:0007669"/>
    <property type="project" value="TreeGrafter"/>
</dbReference>
<evidence type="ECO:0000256" key="3">
    <source>
        <dbReference type="ARBA" id="ARBA00022989"/>
    </source>
</evidence>
<evidence type="ECO:0000256" key="1">
    <source>
        <dbReference type="ARBA" id="ARBA00004141"/>
    </source>
</evidence>
<accession>R0K1Z5</accession>
<comment type="subcellular location">
    <subcellularLocation>
        <location evidence="1">Membrane</location>
        <topology evidence="1">Multi-pass membrane protein</topology>
    </subcellularLocation>
</comment>
<dbReference type="STRING" id="671987.R0K1Z5"/>
<gene>
    <name evidence="6" type="ORF">SETTUDRAFT_94354</name>
</gene>
<dbReference type="AlphaFoldDB" id="R0K1Z5"/>
<dbReference type="GO" id="GO:0016020">
    <property type="term" value="C:membrane"/>
    <property type="evidence" value="ECO:0007669"/>
    <property type="project" value="UniProtKB-SubCell"/>
</dbReference>
<proteinExistence type="predicted"/>
<keyword evidence="3 5" id="KW-1133">Transmembrane helix</keyword>
<dbReference type="InterPro" id="IPR023352">
    <property type="entry name" value="MAPEG-like_dom_sf"/>
</dbReference>
<dbReference type="OrthoDB" id="410651at2759"/>
<dbReference type="SUPFAM" id="SSF161084">
    <property type="entry name" value="MAPEG domain-like"/>
    <property type="match status" value="1"/>
</dbReference>
<dbReference type="Pfam" id="PF01124">
    <property type="entry name" value="MAPEG"/>
    <property type="match status" value="1"/>
</dbReference>
<dbReference type="Gene3D" id="1.20.120.550">
    <property type="entry name" value="Membrane associated eicosanoid/glutathione metabolism-like domain"/>
    <property type="match status" value="1"/>
</dbReference>
<keyword evidence="2 5" id="KW-0812">Transmembrane</keyword>
<keyword evidence="4 5" id="KW-0472">Membrane</keyword>
<sequence length="154" mass="16323">MAGFQIPESYGYVLSAAVSTFFIGAWLGGRVGGFRKAAKIPYPFEYASWEQVQTAAPGSKSAMLAFNAAQRAHQNFNENHATAVGAMLISGLKYPVATAVLGAAWSANRVLYAIGYTRTAETGGAGRYYGALGLIAHYAMVLMSAKTAYDFAMA</sequence>
<dbReference type="PANTHER" id="PTHR10250:SF26">
    <property type="entry name" value="GLUTATHIONE S-TRANSFERASE 3, MITOCHONDRIAL"/>
    <property type="match status" value="1"/>
</dbReference>
<evidence type="ECO:0000256" key="4">
    <source>
        <dbReference type="ARBA" id="ARBA00023136"/>
    </source>
</evidence>
<dbReference type="GO" id="GO:0005635">
    <property type="term" value="C:nuclear envelope"/>
    <property type="evidence" value="ECO:0007669"/>
    <property type="project" value="TreeGrafter"/>
</dbReference>
<organism evidence="6 7">
    <name type="scientific">Exserohilum turcicum (strain 28A)</name>
    <name type="common">Northern leaf blight fungus</name>
    <name type="synonym">Setosphaeria turcica</name>
    <dbReference type="NCBI Taxonomy" id="671987"/>
    <lineage>
        <taxon>Eukaryota</taxon>
        <taxon>Fungi</taxon>
        <taxon>Dikarya</taxon>
        <taxon>Ascomycota</taxon>
        <taxon>Pezizomycotina</taxon>
        <taxon>Dothideomycetes</taxon>
        <taxon>Pleosporomycetidae</taxon>
        <taxon>Pleosporales</taxon>
        <taxon>Pleosporineae</taxon>
        <taxon>Pleosporaceae</taxon>
        <taxon>Exserohilum</taxon>
    </lineage>
</organism>
<dbReference type="RefSeq" id="XP_008029293.1">
    <property type="nucleotide sequence ID" value="XM_008031102.1"/>
</dbReference>
<evidence type="ECO:0008006" key="8">
    <source>
        <dbReference type="Google" id="ProtNLM"/>
    </source>
</evidence>
<dbReference type="InterPro" id="IPR050997">
    <property type="entry name" value="MAPEG"/>
</dbReference>
<dbReference type="PANTHER" id="PTHR10250">
    <property type="entry name" value="MICROSOMAL GLUTATHIONE S-TRANSFERASE"/>
    <property type="match status" value="1"/>
</dbReference>
<evidence type="ECO:0000256" key="5">
    <source>
        <dbReference type="SAM" id="Phobius"/>
    </source>
</evidence>
<dbReference type="Proteomes" id="UP000016935">
    <property type="component" value="Unassembled WGS sequence"/>
</dbReference>
<protein>
    <recommendedName>
        <fullName evidence="8">Membrane-associated proteins in eicosanoid and glutathione metabolism</fullName>
    </recommendedName>
</protein>
<dbReference type="eggNOG" id="ENOG502S4E5">
    <property type="taxonomic scope" value="Eukaryota"/>
</dbReference>
<evidence type="ECO:0000313" key="7">
    <source>
        <dbReference type="Proteomes" id="UP000016935"/>
    </source>
</evidence>
<name>R0K1Z5_EXST2</name>
<feature type="transmembrane region" description="Helical" evidence="5">
    <location>
        <begin position="12"/>
        <end position="29"/>
    </location>
</feature>
<dbReference type="GO" id="GO:0004364">
    <property type="term" value="F:glutathione transferase activity"/>
    <property type="evidence" value="ECO:0007669"/>
    <property type="project" value="TreeGrafter"/>
</dbReference>
<keyword evidence="7" id="KW-1185">Reference proteome</keyword>
<reference evidence="6 7" key="2">
    <citation type="journal article" date="2013" name="PLoS Genet.">
        <title>Comparative genome structure, secondary metabolite, and effector coding capacity across Cochliobolus pathogens.</title>
        <authorList>
            <person name="Condon B.J."/>
            <person name="Leng Y."/>
            <person name="Wu D."/>
            <person name="Bushley K.E."/>
            <person name="Ohm R.A."/>
            <person name="Otillar R."/>
            <person name="Martin J."/>
            <person name="Schackwitz W."/>
            <person name="Grimwood J."/>
            <person name="MohdZainudin N."/>
            <person name="Xue C."/>
            <person name="Wang R."/>
            <person name="Manning V.A."/>
            <person name="Dhillon B."/>
            <person name="Tu Z.J."/>
            <person name="Steffenson B.J."/>
            <person name="Salamov A."/>
            <person name="Sun H."/>
            <person name="Lowry S."/>
            <person name="LaButti K."/>
            <person name="Han J."/>
            <person name="Copeland A."/>
            <person name="Lindquist E."/>
            <person name="Barry K."/>
            <person name="Schmutz J."/>
            <person name="Baker S.E."/>
            <person name="Ciuffetti L.M."/>
            <person name="Grigoriev I.V."/>
            <person name="Zhong S."/>
            <person name="Turgeon B.G."/>
        </authorList>
    </citation>
    <scope>NUCLEOTIDE SEQUENCE [LARGE SCALE GENOMIC DNA]</scope>
    <source>
        <strain evidence="7">28A</strain>
    </source>
</reference>
<dbReference type="HOGENOM" id="CLU_110291_1_1_1"/>
<dbReference type="GeneID" id="19406101"/>
<evidence type="ECO:0000313" key="6">
    <source>
        <dbReference type="EMBL" id="EOA83629.1"/>
    </source>
</evidence>
<dbReference type="GO" id="GO:0005783">
    <property type="term" value="C:endoplasmic reticulum"/>
    <property type="evidence" value="ECO:0007669"/>
    <property type="project" value="TreeGrafter"/>
</dbReference>
<dbReference type="InterPro" id="IPR001129">
    <property type="entry name" value="Membr-assoc_MAPEG"/>
</dbReference>
<evidence type="ECO:0000256" key="2">
    <source>
        <dbReference type="ARBA" id="ARBA00022692"/>
    </source>
</evidence>